<evidence type="ECO:0000256" key="13">
    <source>
        <dbReference type="SAM" id="Phobius"/>
    </source>
</evidence>
<dbReference type="InterPro" id="IPR008271">
    <property type="entry name" value="Ser/Thr_kinase_AS"/>
</dbReference>
<keyword evidence="13" id="KW-1133">Transmembrane helix</keyword>
<comment type="caution">
    <text evidence="15">The sequence shown here is derived from an EMBL/GenBank/DDBJ whole genome shotgun (WGS) entry which is preliminary data.</text>
</comment>
<dbReference type="SUPFAM" id="SSF50104">
    <property type="entry name" value="Translation proteins SH3-like domain"/>
    <property type="match status" value="1"/>
</dbReference>
<evidence type="ECO:0000313" key="16">
    <source>
        <dbReference type="Proteomes" id="UP000290289"/>
    </source>
</evidence>
<reference evidence="15 16" key="1">
    <citation type="submission" date="2018-10" db="EMBL/GenBank/DDBJ databases">
        <title>A high-quality apple genome assembly.</title>
        <authorList>
            <person name="Hu J."/>
        </authorList>
    </citation>
    <scope>NUCLEOTIDE SEQUENCE [LARGE SCALE GENOMIC DNA]</scope>
    <source>
        <strain evidence="16">cv. HFTH1</strain>
        <tissue evidence="15">Young leaf</tissue>
    </source>
</reference>
<dbReference type="PROSITE" id="PS50011">
    <property type="entry name" value="PROTEIN_KINASE_DOM"/>
    <property type="match status" value="1"/>
</dbReference>
<evidence type="ECO:0000256" key="12">
    <source>
        <dbReference type="RuleBase" id="RU003477"/>
    </source>
</evidence>
<dbReference type="FunFam" id="3.30.200.20:FF:000274">
    <property type="entry name" value="Calcium/calmodulin-regulated receptor-like kinase 1"/>
    <property type="match status" value="1"/>
</dbReference>
<dbReference type="InterPro" id="IPR036291">
    <property type="entry name" value="NAD(P)-bd_dom_sf"/>
</dbReference>
<dbReference type="SMART" id="SM00220">
    <property type="entry name" value="S_TKc"/>
    <property type="match status" value="1"/>
</dbReference>
<evidence type="ECO:0000256" key="9">
    <source>
        <dbReference type="ARBA" id="ARBA00023445"/>
    </source>
</evidence>
<dbReference type="Gene3D" id="3.40.50.720">
    <property type="entry name" value="NAD(P)-binding Rossmann-like Domain"/>
    <property type="match status" value="1"/>
</dbReference>
<dbReference type="NCBIfam" id="TIGR01079">
    <property type="entry name" value="rplX_bact"/>
    <property type="match status" value="1"/>
</dbReference>
<dbReference type="InterPro" id="IPR008991">
    <property type="entry name" value="Translation_prot_SH3-like_sf"/>
</dbReference>
<dbReference type="CDD" id="cd14066">
    <property type="entry name" value="STKc_IRAK"/>
    <property type="match status" value="1"/>
</dbReference>
<evidence type="ECO:0000256" key="4">
    <source>
        <dbReference type="ARBA" id="ARBA00022840"/>
    </source>
</evidence>
<dbReference type="PANTHER" id="PTHR47989:SF24">
    <property type="entry name" value="CALCIUM_CALMODULIN-REGULATED RECEPTOR-LIKE KINASE 1 ISOFORM X1"/>
    <property type="match status" value="1"/>
</dbReference>
<keyword evidence="16" id="KW-1185">Reference proteome</keyword>
<dbReference type="PANTHER" id="PTHR47989">
    <property type="entry name" value="OS01G0750732 PROTEIN"/>
    <property type="match status" value="1"/>
</dbReference>
<dbReference type="GO" id="GO:0004674">
    <property type="term" value="F:protein serine/threonine kinase activity"/>
    <property type="evidence" value="ECO:0007669"/>
    <property type="project" value="UniProtKB-KW"/>
</dbReference>
<keyword evidence="3" id="KW-0547">Nucleotide-binding</keyword>
<keyword evidence="2" id="KW-0808">Transferase</keyword>
<dbReference type="GO" id="GO:0016491">
    <property type="term" value="F:oxidoreductase activity"/>
    <property type="evidence" value="ECO:0007669"/>
    <property type="project" value="UniProtKB-KW"/>
</dbReference>
<dbReference type="GO" id="GO:0005840">
    <property type="term" value="C:ribosome"/>
    <property type="evidence" value="ECO:0007669"/>
    <property type="project" value="UniProtKB-KW"/>
</dbReference>
<dbReference type="CDD" id="cd08958">
    <property type="entry name" value="FR_SDR_e"/>
    <property type="match status" value="1"/>
</dbReference>
<dbReference type="InterPro" id="IPR014722">
    <property type="entry name" value="Rib_uL2_dom2"/>
</dbReference>
<comment type="similarity">
    <text evidence="9">Belongs to the NAD(P)-dependent epimerase/dehydratase family. Dihydroflavonol-4-reductase subfamily.</text>
</comment>
<evidence type="ECO:0000256" key="7">
    <source>
        <dbReference type="ARBA" id="ARBA00023002"/>
    </source>
</evidence>
<dbReference type="Pfam" id="PF00467">
    <property type="entry name" value="KOW"/>
    <property type="match status" value="1"/>
</dbReference>
<evidence type="ECO:0000256" key="8">
    <source>
        <dbReference type="ARBA" id="ARBA00023274"/>
    </source>
</evidence>
<dbReference type="InterPro" id="IPR057264">
    <property type="entry name" value="Ribosomal_uL24_C"/>
</dbReference>
<keyword evidence="6 12" id="KW-0689">Ribosomal protein</keyword>
<keyword evidence="7" id="KW-0560">Oxidoreductase</keyword>
<dbReference type="InterPro" id="IPR041988">
    <property type="entry name" value="Ribosomal_uL24_KOW"/>
</dbReference>
<organism evidence="15 16">
    <name type="scientific">Malus domestica</name>
    <name type="common">Apple</name>
    <name type="synonym">Pyrus malus</name>
    <dbReference type="NCBI Taxonomy" id="3750"/>
    <lineage>
        <taxon>Eukaryota</taxon>
        <taxon>Viridiplantae</taxon>
        <taxon>Streptophyta</taxon>
        <taxon>Embryophyta</taxon>
        <taxon>Tracheophyta</taxon>
        <taxon>Spermatophyta</taxon>
        <taxon>Magnoliopsida</taxon>
        <taxon>eudicotyledons</taxon>
        <taxon>Gunneridae</taxon>
        <taxon>Pentapetalae</taxon>
        <taxon>rosids</taxon>
        <taxon>fabids</taxon>
        <taxon>Rosales</taxon>
        <taxon>Rosaceae</taxon>
        <taxon>Amygdaloideae</taxon>
        <taxon>Maleae</taxon>
        <taxon>Malus</taxon>
    </lineage>
</organism>
<dbReference type="CDD" id="cd06089">
    <property type="entry name" value="KOW_RPL26"/>
    <property type="match status" value="1"/>
</dbReference>
<dbReference type="InterPro" id="IPR000719">
    <property type="entry name" value="Prot_kinase_dom"/>
</dbReference>
<dbReference type="GO" id="GO:0003723">
    <property type="term" value="F:RNA binding"/>
    <property type="evidence" value="ECO:0007669"/>
    <property type="project" value="InterPro"/>
</dbReference>
<dbReference type="InterPro" id="IPR001509">
    <property type="entry name" value="Epimerase_deHydtase"/>
</dbReference>
<dbReference type="SUPFAM" id="SSF56112">
    <property type="entry name" value="Protein kinase-like (PK-like)"/>
    <property type="match status" value="1"/>
</dbReference>
<evidence type="ECO:0000256" key="10">
    <source>
        <dbReference type="ARBA" id="ARBA00073224"/>
    </source>
</evidence>
<dbReference type="InterPro" id="IPR003256">
    <property type="entry name" value="Ribosomal_uL24"/>
</dbReference>
<keyword evidence="13" id="KW-0812">Transmembrane</keyword>
<evidence type="ECO:0000256" key="2">
    <source>
        <dbReference type="ARBA" id="ARBA00022527"/>
    </source>
</evidence>
<keyword evidence="13" id="KW-0472">Membrane</keyword>
<evidence type="ECO:0000256" key="3">
    <source>
        <dbReference type="ARBA" id="ARBA00022741"/>
    </source>
</evidence>
<dbReference type="Pfam" id="PF17136">
    <property type="entry name" value="ribosomal_L24"/>
    <property type="match status" value="1"/>
</dbReference>
<keyword evidence="4" id="KW-0067">ATP-binding</keyword>
<evidence type="ECO:0000313" key="15">
    <source>
        <dbReference type="EMBL" id="RXH82989.1"/>
    </source>
</evidence>
<dbReference type="InterPro" id="IPR011009">
    <property type="entry name" value="Kinase-like_dom_sf"/>
</dbReference>
<evidence type="ECO:0000256" key="1">
    <source>
        <dbReference type="ARBA" id="ARBA00010618"/>
    </source>
</evidence>
<feature type="transmembrane region" description="Helical" evidence="13">
    <location>
        <begin position="6"/>
        <end position="30"/>
    </location>
</feature>
<keyword evidence="8 12" id="KW-0687">Ribonucleoprotein</keyword>
<dbReference type="InterPro" id="IPR001245">
    <property type="entry name" value="Ser-Thr/Tyr_kinase_cat_dom"/>
</dbReference>
<dbReference type="GO" id="GO:0005524">
    <property type="term" value="F:ATP binding"/>
    <property type="evidence" value="ECO:0007669"/>
    <property type="project" value="UniProtKB-KW"/>
</dbReference>
<dbReference type="HAMAP" id="MF_01326_B">
    <property type="entry name" value="Ribosomal_uL24_B"/>
    <property type="match status" value="1"/>
</dbReference>
<keyword evidence="5" id="KW-0521">NADP</keyword>
<evidence type="ECO:0000256" key="5">
    <source>
        <dbReference type="ARBA" id="ARBA00022857"/>
    </source>
</evidence>
<dbReference type="FunFam" id="3.40.50.720:FF:000085">
    <property type="entry name" value="Dihydroflavonol reductase"/>
    <property type="match status" value="1"/>
</dbReference>
<dbReference type="PROSITE" id="PS01108">
    <property type="entry name" value="RIBOSOMAL_L24"/>
    <property type="match status" value="1"/>
</dbReference>
<dbReference type="SMART" id="SM00739">
    <property type="entry name" value="KOW"/>
    <property type="match status" value="1"/>
</dbReference>
<dbReference type="GO" id="GO:1990904">
    <property type="term" value="C:ribonucleoprotein complex"/>
    <property type="evidence" value="ECO:0007669"/>
    <property type="project" value="UniProtKB-KW"/>
</dbReference>
<dbReference type="Pfam" id="PF01370">
    <property type="entry name" value="Epimerase"/>
    <property type="match status" value="1"/>
</dbReference>
<proteinExistence type="inferred from homology"/>
<evidence type="ECO:0000256" key="6">
    <source>
        <dbReference type="ARBA" id="ARBA00022980"/>
    </source>
</evidence>
<dbReference type="PROSITE" id="PS00108">
    <property type="entry name" value="PROTEIN_KINASE_ST"/>
    <property type="match status" value="1"/>
</dbReference>
<dbReference type="Gene3D" id="1.10.510.10">
    <property type="entry name" value="Transferase(Phosphotransferase) domain 1"/>
    <property type="match status" value="1"/>
</dbReference>
<dbReference type="EMBL" id="RDQH01000337">
    <property type="protein sequence ID" value="RXH82989.1"/>
    <property type="molecule type" value="Genomic_DNA"/>
</dbReference>
<dbReference type="FunFam" id="1.10.510.10:FF:000495">
    <property type="entry name" value="calcium/calmodulin-regulated receptor-like kinase 1"/>
    <property type="match status" value="1"/>
</dbReference>
<protein>
    <recommendedName>
        <fullName evidence="10">Bifunctional dihydroflavonol 4-reductase/flavanone 4-reductase</fullName>
    </recommendedName>
    <alternativeName>
        <fullName evidence="11">Dihydroflavonol 4-reductase</fullName>
    </alternativeName>
</protein>
<dbReference type="InterPro" id="IPR005824">
    <property type="entry name" value="KOW"/>
</dbReference>
<dbReference type="Gene3D" id="2.30.30.30">
    <property type="match status" value="1"/>
</dbReference>
<name>A0A498IIN3_MALDO</name>
<gene>
    <name evidence="15" type="ORF">DVH24_003487</name>
</gene>
<dbReference type="Proteomes" id="UP000290289">
    <property type="component" value="Chromosome 11"/>
</dbReference>
<dbReference type="Pfam" id="PF07714">
    <property type="entry name" value="PK_Tyr_Ser-Thr"/>
    <property type="match status" value="1"/>
</dbReference>
<comment type="similarity">
    <text evidence="1 12">Belongs to the universal ribosomal protein uL24 family.</text>
</comment>
<dbReference type="InterPro" id="IPR005825">
    <property type="entry name" value="Ribosomal_uL24_CS"/>
</dbReference>
<dbReference type="AlphaFoldDB" id="A0A498IIN3"/>
<evidence type="ECO:0000259" key="14">
    <source>
        <dbReference type="PROSITE" id="PS50011"/>
    </source>
</evidence>
<dbReference type="GO" id="GO:0003735">
    <property type="term" value="F:structural constituent of ribosome"/>
    <property type="evidence" value="ECO:0007669"/>
    <property type="project" value="InterPro"/>
</dbReference>
<sequence length="939" mass="103989">MKAEAAVLIVGLSAGVVIGVLLAISGFFCIRYHRRRLQIGNSSSRRAATIPIRANGADACTILSDSTLGPDSPVRSGQNGKSFWLEGFKKSNVVSMSGIPEYSYKDLQKATCNFTTLIGQGAFGPVYKAQMSTGETVAVKVLATDSRQGEKEFQTEVKLLGRLHHRNLVNLIGYCAEKGQHMLIYVYMSKGSLASHIYSEKHEPLIWDLRVLIALDVARGLEYLHDGAVPPVIHRDIKSSNILLDESMRARVADFGLSREEMVDKHAANVRGTFGYLDPEYISTRNFTKKSDVYSYGVLLFELVAARNPQQGLMEYVELAAMNTEGKLGWEEIVDSRLNGTFHVQELNEVAALAYKCVNRTPKKRPAMRDIVQVLSRMLKMRHNKNHTKSLSAVTDEGTTDTNQPETRIQMAEHQREESVDSLADTYEPKLTAKPCLIVVKLKRWERKECKPNSLPVLHKMHVKVGDTVKVISGHDKGKTGEVTKIFKHNSTVIVKEINLKTKHMKSREEGEPGQILKVEGAIHSSNVMLFSKEKNVASRVGHKILENGQRVRYLIKTGEIIDNAENWKKLKEEKTKTEEAQPAVESKRKGAMATYCVTGATGFIGSWLVKTLLEKGHMVHATVRDPGLYTSLINYLSLLLSLWTSTDRLRLFRADLRQEGSFDEAVKGCDGVFHVAASMEFSVTVTENIESYVQSNIIEPAIKGTLDLLQSCVNSRTVKRVVLTSSISTITAKDGNGNARAVVDESCQTPVDQVLSAKASGWVYVLSKILTEEAAFRFASENGINLVSIITSTVGGNFLTSKVPSSIQVLLSPITGDSELYGILSAVNARMGSIALVHVEDICNAHIFLMEHTKAEGRYICVAQSCPISKLLNYLAQAYPCSNSNRYRVIEEENDVVPYSEISSKKLTDLGFTYKHGIEDMVHQTVSCCVDYGFLPPI</sequence>
<dbReference type="SUPFAM" id="SSF51735">
    <property type="entry name" value="NAD(P)-binding Rossmann-fold domains"/>
    <property type="match status" value="1"/>
</dbReference>
<feature type="domain" description="Protein kinase" evidence="14">
    <location>
        <begin position="112"/>
        <end position="379"/>
    </location>
</feature>
<accession>A0A498IIN3</accession>
<keyword evidence="2" id="KW-0723">Serine/threonine-protein kinase</keyword>
<keyword evidence="2" id="KW-0418">Kinase</keyword>
<dbReference type="GO" id="GO:0006412">
    <property type="term" value="P:translation"/>
    <property type="evidence" value="ECO:0007669"/>
    <property type="project" value="InterPro"/>
</dbReference>
<evidence type="ECO:0000256" key="11">
    <source>
        <dbReference type="ARBA" id="ARBA00076960"/>
    </source>
</evidence>
<dbReference type="Gene3D" id="3.30.200.20">
    <property type="entry name" value="Phosphorylase Kinase, domain 1"/>
    <property type="match status" value="1"/>
</dbReference>